<organism evidence="5 6">
    <name type="scientific">Hanamia caeni</name>
    <dbReference type="NCBI Taxonomy" id="2294116"/>
    <lineage>
        <taxon>Bacteria</taxon>
        <taxon>Pseudomonadati</taxon>
        <taxon>Bacteroidota</taxon>
        <taxon>Chitinophagia</taxon>
        <taxon>Chitinophagales</taxon>
        <taxon>Chitinophagaceae</taxon>
        <taxon>Hanamia</taxon>
    </lineage>
</organism>
<dbReference type="RefSeq" id="WP_148041920.1">
    <property type="nucleotide sequence ID" value="NZ_RJJR01000011.1"/>
</dbReference>
<accession>A0A3M9NCN2</accession>
<feature type="signal peptide" evidence="1">
    <location>
        <begin position="1"/>
        <end position="22"/>
    </location>
</feature>
<proteinExistence type="predicted"/>
<dbReference type="OrthoDB" id="678824at2"/>
<dbReference type="EMBL" id="RJJR01000011">
    <property type="protein sequence ID" value="RNI35165.1"/>
    <property type="molecule type" value="Genomic_DNA"/>
</dbReference>
<name>A0A3M9NCN2_9BACT</name>
<feature type="domain" description="PKD-like" evidence="4">
    <location>
        <begin position="786"/>
        <end position="857"/>
    </location>
</feature>
<gene>
    <name evidence="5" type="ORF">EFY79_12945</name>
</gene>
<evidence type="ECO:0000256" key="1">
    <source>
        <dbReference type="SAM" id="SignalP"/>
    </source>
</evidence>
<feature type="non-terminal residue" evidence="5">
    <location>
        <position position="1203"/>
    </location>
</feature>
<evidence type="ECO:0000259" key="2">
    <source>
        <dbReference type="Pfam" id="PF19081"/>
    </source>
</evidence>
<evidence type="ECO:0000259" key="3">
    <source>
        <dbReference type="Pfam" id="PF19406"/>
    </source>
</evidence>
<evidence type="ECO:0000313" key="6">
    <source>
        <dbReference type="Proteomes" id="UP000267223"/>
    </source>
</evidence>
<reference evidence="5 6" key="1">
    <citation type="submission" date="2018-11" db="EMBL/GenBank/DDBJ databases">
        <title>Draft genome sequence of Ferruginibacter sp. BO-59.</title>
        <authorList>
            <person name="Im W.T."/>
        </authorList>
    </citation>
    <scope>NUCLEOTIDE SEQUENCE [LARGE SCALE GENOMIC DNA]</scope>
    <source>
        <strain evidence="5 6">BO-59</strain>
    </source>
</reference>
<feature type="domain" description="PKD-like" evidence="3">
    <location>
        <begin position="600"/>
        <end position="682"/>
    </location>
</feature>
<evidence type="ECO:0000313" key="5">
    <source>
        <dbReference type="EMBL" id="RNI35165.1"/>
    </source>
</evidence>
<feature type="domain" description="PKD-like" evidence="3">
    <location>
        <begin position="232"/>
        <end position="315"/>
    </location>
</feature>
<feature type="domain" description="PKD-like" evidence="3">
    <location>
        <begin position="508"/>
        <end position="591"/>
    </location>
</feature>
<feature type="domain" description="PKD-like" evidence="3">
    <location>
        <begin position="324"/>
        <end position="407"/>
    </location>
</feature>
<dbReference type="Pfam" id="PF19408">
    <property type="entry name" value="PKD_6"/>
    <property type="match status" value="1"/>
</dbReference>
<keyword evidence="6" id="KW-1185">Reference proteome</keyword>
<evidence type="ECO:0000259" key="4">
    <source>
        <dbReference type="Pfam" id="PF19408"/>
    </source>
</evidence>
<feature type="domain" description="PKD-like" evidence="3">
    <location>
        <begin position="416"/>
        <end position="499"/>
    </location>
</feature>
<sequence length="1203" mass="119161">MRKFYVLIFIVLGFTANSNGQATLSSNTIADFGNVCVGTVAGPNPFTISGTNLTSANITVGPLNGFTFSTTSGGTYTPSLSLNQSGGTYSQSIYVKFSPISGQSYNGLIPISGGGASTINVSVTGTGLATQPVSVSIVSDAPGNTICAGTSVTFTATPINEGASPVYQWQVGGVNVGLNSGTYTTSTLTDGKDVKVILTSNTACATGNPATSNIVVMKVNPMPTATATNSSQTICSGNAITTMAISGNVAGATYNWTRDNTTGVTGIAGSGSGNISGTLTNTTNAPITVTFTITPTANGCPGTPITATVLVNPTPTATANNYSQTICSGSAINTMVISGNVAGATYNWTRDNTTGVTGIAGSGSGNISGILTNTTNAPITVTFTITPTANSCPGEAITATVLVNPTPTATATNSSQTICSGSAITTMAMSGSVAGTTYSWTRNNTAGVTGIAGSGSGNISGTLTNTTNAPVTVTFTITPTANGCPGTPITATVLVNPTPTATATNSSQTICSGSAINTMVISGNVAGATYNWTRDNTTGVTGIAGSGSGNISGILTNTTNAPITVTFTITPTANSCPGEAITATVLVNPTPTATATNSSQTICSGSAINTMVISGNVAGATYNWTRNNTVGVTGVVGSGSGNISGTLTNTTNAPITVTFTITPTANGCPGTPITATVLVNPNASISLTSATSTTSQSVCRLSAINNITYNVVGATTFNVNGLPPGVSANLSAGVLTISGTPNITISSTTSYNYIINTIGSCTNASASGTIKVFVGSPGGWNGKSITISPSTSICPPATITLSVPAATNAQYYDWQLPSGWVISSGDSTNSVTVNVTPGAAIGNQVVTVLAKNSCGSISLLSPSNGKNAFNVNSFNGVTVSPTSQSVCSDGSISVAATLTGNANSGTWSAPFGGFSNITQSGSIVSATYTPATVPAITNGNVTLTITTNTPTGNGCPNVAGTATVAVTINQPSSAPTSLSSPTTICNGSSTTLTQTGGVLGTGAVWKWYTNSTYTTLAPGTVAANGSLTVSPATTTTYYLRAETATNGPCSQYVAGGNVTITVSQPSVAPTSLSADVTICNGSSTTLTQTGGVLGTGATWKWYTDAGYNTLAPGTVAANGSLSVSPTATTTYYLRAESSTGTPCATEVAATGSVTVTVNQPSAAPTSLSSPVTICSGSSTTLTQTGGVLGTGAVWKWYTNSTYT</sequence>
<dbReference type="Proteomes" id="UP000267223">
    <property type="component" value="Unassembled WGS sequence"/>
</dbReference>
<dbReference type="InterPro" id="IPR045828">
    <property type="entry name" value="PKD_Bacteroidetes"/>
</dbReference>
<dbReference type="InterPro" id="IPR044023">
    <property type="entry name" value="Ig_7"/>
</dbReference>
<dbReference type="Pfam" id="PF19081">
    <property type="entry name" value="Ig_7"/>
    <property type="match status" value="1"/>
</dbReference>
<dbReference type="AlphaFoldDB" id="A0A3M9NCN2"/>
<dbReference type="InterPro" id="IPR045829">
    <property type="entry name" value="PKD_6"/>
</dbReference>
<keyword evidence="1" id="KW-0732">Signal</keyword>
<protein>
    <submittedName>
        <fullName evidence="5">Uncharacterized protein</fullName>
    </submittedName>
</protein>
<dbReference type="Pfam" id="PF19406">
    <property type="entry name" value="PKD_5"/>
    <property type="match status" value="5"/>
</dbReference>
<comment type="caution">
    <text evidence="5">The sequence shown here is derived from an EMBL/GenBank/DDBJ whole genome shotgun (WGS) entry which is preliminary data.</text>
</comment>
<feature type="domain" description="Ig-like" evidence="2">
    <location>
        <begin position="1068"/>
        <end position="1158"/>
    </location>
</feature>
<feature type="chain" id="PRO_5017958649" evidence="1">
    <location>
        <begin position="23"/>
        <end position="1203"/>
    </location>
</feature>